<evidence type="ECO:0000259" key="8">
    <source>
        <dbReference type="PROSITE" id="PS50928"/>
    </source>
</evidence>
<dbReference type="InterPro" id="IPR000515">
    <property type="entry name" value="MetI-like"/>
</dbReference>
<evidence type="ECO:0000256" key="7">
    <source>
        <dbReference type="RuleBase" id="RU363032"/>
    </source>
</evidence>
<feature type="transmembrane region" description="Helical" evidence="7">
    <location>
        <begin position="74"/>
        <end position="95"/>
    </location>
</feature>
<feature type="domain" description="ABC transmembrane type-1" evidence="8">
    <location>
        <begin position="70"/>
        <end position="261"/>
    </location>
</feature>
<evidence type="ECO:0000256" key="3">
    <source>
        <dbReference type="ARBA" id="ARBA00022475"/>
    </source>
</evidence>
<dbReference type="GO" id="GO:0005886">
    <property type="term" value="C:plasma membrane"/>
    <property type="evidence" value="ECO:0007669"/>
    <property type="project" value="UniProtKB-SubCell"/>
</dbReference>
<dbReference type="Gene3D" id="1.10.3720.10">
    <property type="entry name" value="MetI-like"/>
    <property type="match status" value="1"/>
</dbReference>
<keyword evidence="2 7" id="KW-0813">Transport</keyword>
<accession>A0A414B1G9</accession>
<comment type="subcellular location">
    <subcellularLocation>
        <location evidence="1 7">Cell membrane</location>
        <topology evidence="1 7">Multi-pass membrane protein</topology>
    </subcellularLocation>
</comment>
<dbReference type="RefSeq" id="WP_002570178.1">
    <property type="nucleotide sequence ID" value="NZ_CAUHGS010000001.1"/>
</dbReference>
<dbReference type="EMBL" id="QSHZ01000001">
    <property type="protein sequence ID" value="RHC59042.1"/>
    <property type="molecule type" value="Genomic_DNA"/>
</dbReference>
<feature type="transmembrane region" description="Helical" evidence="7">
    <location>
        <begin position="107"/>
        <end position="126"/>
    </location>
</feature>
<dbReference type="InterPro" id="IPR035906">
    <property type="entry name" value="MetI-like_sf"/>
</dbReference>
<dbReference type="Proteomes" id="UP000283975">
    <property type="component" value="Unassembled WGS sequence"/>
</dbReference>
<evidence type="ECO:0000256" key="6">
    <source>
        <dbReference type="ARBA" id="ARBA00023136"/>
    </source>
</evidence>
<comment type="caution">
    <text evidence="10">The sequence shown here is derived from an EMBL/GenBank/DDBJ whole genome shotgun (WGS) entry which is preliminary data.</text>
</comment>
<evidence type="ECO:0000256" key="2">
    <source>
        <dbReference type="ARBA" id="ARBA00022448"/>
    </source>
</evidence>
<keyword evidence="4 7" id="KW-0812">Transmembrane</keyword>
<gene>
    <name evidence="10" type="ORF">DW839_01535</name>
    <name evidence="9" type="ORF">DWW02_02970</name>
</gene>
<dbReference type="Pfam" id="PF00528">
    <property type="entry name" value="BPD_transp_1"/>
    <property type="match status" value="1"/>
</dbReference>
<dbReference type="EMBL" id="QRZM01000001">
    <property type="protein sequence ID" value="RGV78710.1"/>
    <property type="molecule type" value="Genomic_DNA"/>
</dbReference>
<evidence type="ECO:0000256" key="4">
    <source>
        <dbReference type="ARBA" id="ARBA00022692"/>
    </source>
</evidence>
<dbReference type="PANTHER" id="PTHR43744">
    <property type="entry name" value="ABC TRANSPORTER PERMEASE PROTEIN MG189-RELATED-RELATED"/>
    <property type="match status" value="1"/>
</dbReference>
<comment type="similarity">
    <text evidence="7">Belongs to the binding-protein-dependent transport system permease family.</text>
</comment>
<dbReference type="CDD" id="cd06261">
    <property type="entry name" value="TM_PBP2"/>
    <property type="match status" value="1"/>
</dbReference>
<name>A0A414B1G9_9FIRM</name>
<evidence type="ECO:0000256" key="1">
    <source>
        <dbReference type="ARBA" id="ARBA00004651"/>
    </source>
</evidence>
<evidence type="ECO:0000313" key="12">
    <source>
        <dbReference type="Proteomes" id="UP000284543"/>
    </source>
</evidence>
<evidence type="ECO:0000313" key="9">
    <source>
        <dbReference type="EMBL" id="RGV78710.1"/>
    </source>
</evidence>
<keyword evidence="3" id="KW-1003">Cell membrane</keyword>
<evidence type="ECO:0000256" key="5">
    <source>
        <dbReference type="ARBA" id="ARBA00022989"/>
    </source>
</evidence>
<dbReference type="SUPFAM" id="SSF161098">
    <property type="entry name" value="MetI-like"/>
    <property type="match status" value="1"/>
</dbReference>
<dbReference type="Proteomes" id="UP000284543">
    <property type="component" value="Unassembled WGS sequence"/>
</dbReference>
<protein>
    <submittedName>
        <fullName evidence="10">Carbohydrate ABC transporter permease</fullName>
    </submittedName>
</protein>
<evidence type="ECO:0000313" key="11">
    <source>
        <dbReference type="Proteomes" id="UP000283975"/>
    </source>
</evidence>
<dbReference type="AlphaFoldDB" id="A0A414B1G9"/>
<feature type="transmembrane region" description="Helical" evidence="7">
    <location>
        <begin position="7"/>
        <end position="31"/>
    </location>
</feature>
<dbReference type="GO" id="GO:0055085">
    <property type="term" value="P:transmembrane transport"/>
    <property type="evidence" value="ECO:0007669"/>
    <property type="project" value="InterPro"/>
</dbReference>
<feature type="transmembrane region" description="Helical" evidence="7">
    <location>
        <begin position="138"/>
        <end position="161"/>
    </location>
</feature>
<feature type="transmembrane region" description="Helical" evidence="7">
    <location>
        <begin position="182"/>
        <end position="207"/>
    </location>
</feature>
<keyword evidence="6 7" id="KW-0472">Membrane</keyword>
<sequence length="276" mass="31149">MKAKKTFLKYITVGGLMICLAIVLVPFYIIISNSFKPYAEIAKHIFSLPHEFTTRNYSEAWRRLNFANSLKNTVIISVLSNFGGVVFSSMCGYWITRHQNRGTRFVFFMLIAFMSIPFQALMIPFAKITSKMHLTNSLFGLSVCFWALTVPISTFITSGAVKSVPIEIEESALIDGCSPLRMYWTIVFPLIKASVFTFATINTLWFWNDYLMTQLMLSKKTLRTIQISMQALFNEAFFAWDVALAALTLAILPLFIFFVIAQKQVLEGASAGAVKG</sequence>
<evidence type="ECO:0000313" key="10">
    <source>
        <dbReference type="EMBL" id="RHC59042.1"/>
    </source>
</evidence>
<organism evidence="10 11">
    <name type="scientific">Enterocloster bolteae</name>
    <dbReference type="NCBI Taxonomy" id="208479"/>
    <lineage>
        <taxon>Bacteria</taxon>
        <taxon>Bacillati</taxon>
        <taxon>Bacillota</taxon>
        <taxon>Clostridia</taxon>
        <taxon>Lachnospirales</taxon>
        <taxon>Lachnospiraceae</taxon>
        <taxon>Enterocloster</taxon>
    </lineage>
</organism>
<reference evidence="11 12" key="1">
    <citation type="submission" date="2018-08" db="EMBL/GenBank/DDBJ databases">
        <title>A genome reference for cultivated species of the human gut microbiota.</title>
        <authorList>
            <person name="Zou Y."/>
            <person name="Xue W."/>
            <person name="Luo G."/>
        </authorList>
    </citation>
    <scope>NUCLEOTIDE SEQUENCE [LARGE SCALE GENOMIC DNA]</scope>
    <source>
        <strain evidence="9 12">AF14-18</strain>
        <strain evidence="10 11">AM35-14</strain>
    </source>
</reference>
<keyword evidence="5 7" id="KW-1133">Transmembrane helix</keyword>
<dbReference type="PANTHER" id="PTHR43744:SF8">
    <property type="entry name" value="SN-GLYCEROL-3-PHOSPHATE TRANSPORT SYSTEM PERMEASE PROTEIN UGPE"/>
    <property type="match status" value="1"/>
</dbReference>
<feature type="transmembrane region" description="Helical" evidence="7">
    <location>
        <begin position="237"/>
        <end position="260"/>
    </location>
</feature>
<dbReference type="PROSITE" id="PS50928">
    <property type="entry name" value="ABC_TM1"/>
    <property type="match status" value="1"/>
</dbReference>
<proteinExistence type="inferred from homology"/>